<proteinExistence type="predicted"/>
<feature type="transmembrane region" description="Helical" evidence="1">
    <location>
        <begin position="30"/>
        <end position="52"/>
    </location>
</feature>
<keyword evidence="1" id="KW-1133">Transmembrane helix</keyword>
<keyword evidence="1" id="KW-0812">Transmembrane</keyword>
<evidence type="ECO:0000256" key="1">
    <source>
        <dbReference type="SAM" id="Phobius"/>
    </source>
</evidence>
<evidence type="ECO:0000313" key="2">
    <source>
        <dbReference type="EMBL" id="CAK9082677.1"/>
    </source>
</evidence>
<sequence length="163" mass="17336">MEFIHGEVEVLQTVALMTGTSAAAGRTPPLFGRAASTVAALEIVLGVFLGVFERIDFNPRLASCLATPMGQELRGAVQRALEDHKALVPALREMRWELASYSRLAHAKYGHIAEICCVAGLIGVVGVTGHCMSRQVSPQNAELRMQSNALVHACSVVGGHMTG</sequence>
<evidence type="ECO:0000313" key="3">
    <source>
        <dbReference type="Proteomes" id="UP001642484"/>
    </source>
</evidence>
<name>A0ABP0Q329_9DINO</name>
<keyword evidence="1" id="KW-0472">Membrane</keyword>
<dbReference type="EMBL" id="CAXAMN010023951">
    <property type="protein sequence ID" value="CAK9082677.1"/>
    <property type="molecule type" value="Genomic_DNA"/>
</dbReference>
<dbReference type="Proteomes" id="UP001642484">
    <property type="component" value="Unassembled WGS sequence"/>
</dbReference>
<gene>
    <name evidence="2" type="ORF">CCMP2556_LOCUS40371</name>
</gene>
<reference evidence="2 3" key="1">
    <citation type="submission" date="2024-02" db="EMBL/GenBank/DDBJ databases">
        <authorList>
            <person name="Chen Y."/>
            <person name="Shah S."/>
            <person name="Dougan E. K."/>
            <person name="Thang M."/>
            <person name="Chan C."/>
        </authorList>
    </citation>
    <scope>NUCLEOTIDE SEQUENCE [LARGE SCALE GENOMIC DNA]</scope>
</reference>
<protein>
    <submittedName>
        <fullName evidence="2">Uncharacterized protein</fullName>
    </submittedName>
</protein>
<keyword evidence="3" id="KW-1185">Reference proteome</keyword>
<accession>A0ABP0Q329</accession>
<comment type="caution">
    <text evidence="2">The sequence shown here is derived from an EMBL/GenBank/DDBJ whole genome shotgun (WGS) entry which is preliminary data.</text>
</comment>
<organism evidence="2 3">
    <name type="scientific">Durusdinium trenchii</name>
    <dbReference type="NCBI Taxonomy" id="1381693"/>
    <lineage>
        <taxon>Eukaryota</taxon>
        <taxon>Sar</taxon>
        <taxon>Alveolata</taxon>
        <taxon>Dinophyceae</taxon>
        <taxon>Suessiales</taxon>
        <taxon>Symbiodiniaceae</taxon>
        <taxon>Durusdinium</taxon>
    </lineage>
</organism>